<accession>A0A7W7FZ78</accession>
<evidence type="ECO:0000313" key="6">
    <source>
        <dbReference type="EMBL" id="MBB4682463.1"/>
    </source>
</evidence>
<keyword evidence="7" id="KW-1185">Reference proteome</keyword>
<dbReference type="GO" id="GO:0003677">
    <property type="term" value="F:DNA binding"/>
    <property type="evidence" value="ECO:0007669"/>
    <property type="project" value="UniProtKB-UniRule"/>
</dbReference>
<dbReference type="EMBL" id="JACHMH010000001">
    <property type="protein sequence ID" value="MBB4682463.1"/>
    <property type="molecule type" value="Genomic_DNA"/>
</dbReference>
<dbReference type="InterPro" id="IPR001647">
    <property type="entry name" value="HTH_TetR"/>
</dbReference>
<evidence type="ECO:0000313" key="7">
    <source>
        <dbReference type="Proteomes" id="UP000533598"/>
    </source>
</evidence>
<evidence type="ECO:0000256" key="3">
    <source>
        <dbReference type="ARBA" id="ARBA00023163"/>
    </source>
</evidence>
<dbReference type="PROSITE" id="PS50977">
    <property type="entry name" value="HTH_TETR_2"/>
    <property type="match status" value="1"/>
</dbReference>
<dbReference type="Pfam" id="PF00440">
    <property type="entry name" value="TetR_N"/>
    <property type="match status" value="1"/>
</dbReference>
<organism evidence="6 7">
    <name type="scientific">Crossiella cryophila</name>
    <dbReference type="NCBI Taxonomy" id="43355"/>
    <lineage>
        <taxon>Bacteria</taxon>
        <taxon>Bacillati</taxon>
        <taxon>Actinomycetota</taxon>
        <taxon>Actinomycetes</taxon>
        <taxon>Pseudonocardiales</taxon>
        <taxon>Pseudonocardiaceae</taxon>
        <taxon>Crossiella</taxon>
    </lineage>
</organism>
<dbReference type="Proteomes" id="UP000533598">
    <property type="component" value="Unassembled WGS sequence"/>
</dbReference>
<keyword evidence="3" id="KW-0804">Transcription</keyword>
<evidence type="ECO:0000256" key="4">
    <source>
        <dbReference type="PROSITE-ProRule" id="PRU00335"/>
    </source>
</evidence>
<dbReference type="AlphaFoldDB" id="A0A7W7FZ78"/>
<proteinExistence type="predicted"/>
<keyword evidence="1" id="KW-0805">Transcription regulation</keyword>
<dbReference type="PANTHER" id="PTHR47506:SF3">
    <property type="entry name" value="HTH-TYPE TRANSCRIPTIONAL REGULATOR LMRA"/>
    <property type="match status" value="1"/>
</dbReference>
<dbReference type="InterPro" id="IPR036271">
    <property type="entry name" value="Tet_transcr_reg_TetR-rel_C_sf"/>
</dbReference>
<dbReference type="SUPFAM" id="SSF48498">
    <property type="entry name" value="Tetracyclin repressor-like, C-terminal domain"/>
    <property type="match status" value="1"/>
</dbReference>
<dbReference type="PANTHER" id="PTHR47506">
    <property type="entry name" value="TRANSCRIPTIONAL REGULATORY PROTEIN"/>
    <property type="match status" value="1"/>
</dbReference>
<feature type="DNA-binding region" description="H-T-H motif" evidence="4">
    <location>
        <begin position="36"/>
        <end position="55"/>
    </location>
</feature>
<feature type="domain" description="HTH tetR-type" evidence="5">
    <location>
        <begin position="13"/>
        <end position="73"/>
    </location>
</feature>
<comment type="caution">
    <text evidence="6">The sequence shown here is derived from an EMBL/GenBank/DDBJ whole genome shotgun (WGS) entry which is preliminary data.</text>
</comment>
<evidence type="ECO:0000256" key="2">
    <source>
        <dbReference type="ARBA" id="ARBA00023125"/>
    </source>
</evidence>
<reference evidence="6 7" key="1">
    <citation type="submission" date="2020-08" db="EMBL/GenBank/DDBJ databases">
        <title>Sequencing the genomes of 1000 actinobacteria strains.</title>
        <authorList>
            <person name="Klenk H.-P."/>
        </authorList>
    </citation>
    <scope>NUCLEOTIDE SEQUENCE [LARGE SCALE GENOMIC DNA]</scope>
    <source>
        <strain evidence="6 7">DSM 44230</strain>
    </source>
</reference>
<dbReference type="PRINTS" id="PR00455">
    <property type="entry name" value="HTHTETR"/>
</dbReference>
<keyword evidence="2 4" id="KW-0238">DNA-binding</keyword>
<dbReference type="RefSeq" id="WP_312989443.1">
    <property type="nucleotide sequence ID" value="NZ_BAAAUI010000007.1"/>
</dbReference>
<evidence type="ECO:0000256" key="1">
    <source>
        <dbReference type="ARBA" id="ARBA00023015"/>
    </source>
</evidence>
<dbReference type="InterPro" id="IPR009057">
    <property type="entry name" value="Homeodomain-like_sf"/>
</dbReference>
<name>A0A7W7FZ78_9PSEU</name>
<dbReference type="SUPFAM" id="SSF46689">
    <property type="entry name" value="Homeodomain-like"/>
    <property type="match status" value="1"/>
</dbReference>
<dbReference type="Gene3D" id="1.10.357.10">
    <property type="entry name" value="Tetracycline Repressor, domain 2"/>
    <property type="match status" value="1"/>
</dbReference>
<sequence>MTEQDEAARRRGRGARERILAAAMALFETQGITATGMEQVAAHAPVSKRTLYLHFPAKDQLVVAYLRHLAESGRTIDHALDRAELSPRARLLELFAVPHTGTGPIRGCPFIDAAAEFPDPDSPVHAHTRQEKQRFTHRVIELVRQLGVAHPEILGEQLAILADGVASRAMVFNDPGCGAHARAAAEALLDAATGSLSTKDR</sequence>
<evidence type="ECO:0000259" key="5">
    <source>
        <dbReference type="PROSITE" id="PS50977"/>
    </source>
</evidence>
<protein>
    <submittedName>
        <fullName evidence="6">AcrR family transcriptional regulator</fullName>
    </submittedName>
</protein>
<gene>
    <name evidence="6" type="ORF">HNR67_008581</name>
</gene>